<evidence type="ECO:0000256" key="5">
    <source>
        <dbReference type="ARBA" id="ARBA00022723"/>
    </source>
</evidence>
<keyword evidence="8 14" id="KW-0406">Ion transport</keyword>
<keyword evidence="10 14" id="KW-0407">Ion channel</keyword>
<evidence type="ECO:0000256" key="8">
    <source>
        <dbReference type="ARBA" id="ARBA00023065"/>
    </source>
</evidence>
<evidence type="ECO:0000256" key="1">
    <source>
        <dbReference type="ARBA" id="ARBA00004651"/>
    </source>
</evidence>
<dbReference type="InterPro" id="IPR003691">
    <property type="entry name" value="FluC"/>
</dbReference>
<evidence type="ECO:0000256" key="7">
    <source>
        <dbReference type="ARBA" id="ARBA00023053"/>
    </source>
</evidence>
<evidence type="ECO:0000313" key="16">
    <source>
        <dbReference type="Proteomes" id="UP001322664"/>
    </source>
</evidence>
<feature type="binding site" evidence="14">
    <location>
        <position position="67"/>
    </location>
    <ligand>
        <name>Na(+)</name>
        <dbReference type="ChEBI" id="CHEBI:29101"/>
        <note>structural</note>
    </ligand>
</feature>
<keyword evidence="2 14" id="KW-0813">Transport</keyword>
<feature type="binding site" evidence="14">
    <location>
        <position position="70"/>
    </location>
    <ligand>
        <name>Na(+)</name>
        <dbReference type="ChEBI" id="CHEBI:29101"/>
        <note>structural</note>
    </ligand>
</feature>
<evidence type="ECO:0000256" key="12">
    <source>
        <dbReference type="ARBA" id="ARBA00035585"/>
    </source>
</evidence>
<protein>
    <recommendedName>
        <fullName evidence="14">Fluoride-specific ion channel FluC</fullName>
    </recommendedName>
</protein>
<feature type="transmembrane region" description="Helical" evidence="14">
    <location>
        <begin position="29"/>
        <end position="52"/>
    </location>
</feature>
<sequence length="117" mass="12311">MIFVAIGGFFGAICRFAISNWVKAHVNTVLPLATFGINLLGSFLLGICVGVGPSSSIQLLAGTGFLGAFTTFSTFSVESVRLYDSRGLLAAASYLCISCLCGGILAFTGWWLAELLF</sequence>
<evidence type="ECO:0000256" key="4">
    <source>
        <dbReference type="ARBA" id="ARBA00022692"/>
    </source>
</evidence>
<dbReference type="EMBL" id="CP137624">
    <property type="protein sequence ID" value="WPK11251.1"/>
    <property type="molecule type" value="Genomic_DNA"/>
</dbReference>
<keyword evidence="7 14" id="KW-0915">Sodium</keyword>
<proteinExistence type="inferred from homology"/>
<evidence type="ECO:0000256" key="10">
    <source>
        <dbReference type="ARBA" id="ARBA00023303"/>
    </source>
</evidence>
<evidence type="ECO:0000256" key="6">
    <source>
        <dbReference type="ARBA" id="ARBA00022989"/>
    </source>
</evidence>
<keyword evidence="4 14" id="KW-0812">Transmembrane</keyword>
<accession>A0ABZ0RVC1</accession>
<dbReference type="PANTHER" id="PTHR28259:SF16">
    <property type="entry name" value="FLUORIDE-SPECIFIC ION CHANNEL FLUC 2"/>
    <property type="match status" value="1"/>
</dbReference>
<comment type="subcellular location">
    <subcellularLocation>
        <location evidence="1 14">Cell membrane</location>
        <topology evidence="1 14">Multi-pass membrane protein</topology>
    </subcellularLocation>
</comment>
<comment type="activity regulation">
    <text evidence="14">Na(+) is not transported, but it plays an essential structural role and its presence is essential for fluoride channel function.</text>
</comment>
<feature type="transmembrane region" description="Helical" evidence="14">
    <location>
        <begin position="89"/>
        <end position="113"/>
    </location>
</feature>
<evidence type="ECO:0000313" key="15">
    <source>
        <dbReference type="EMBL" id="WPK11251.1"/>
    </source>
</evidence>
<dbReference type="HAMAP" id="MF_00454">
    <property type="entry name" value="FluC"/>
    <property type="match status" value="1"/>
</dbReference>
<reference evidence="15 16" key="1">
    <citation type="submission" date="2023-09" db="EMBL/GenBank/DDBJ databases">
        <authorList>
            <person name="Page C.A."/>
            <person name="Perez-Diaz I.M."/>
        </authorList>
    </citation>
    <scope>NUCLEOTIDE SEQUENCE [LARGE SCALE GENOMIC DNA]</scope>
    <source>
        <strain evidence="15 16">Ll15</strain>
    </source>
</reference>
<dbReference type="NCBIfam" id="TIGR00494">
    <property type="entry name" value="crcB"/>
    <property type="match status" value="1"/>
</dbReference>
<comment type="similarity">
    <text evidence="11 14">Belongs to the fluoride channel Fluc/FEX (TC 1.A.43) family.</text>
</comment>
<evidence type="ECO:0000256" key="14">
    <source>
        <dbReference type="HAMAP-Rule" id="MF_00454"/>
    </source>
</evidence>
<dbReference type="PANTHER" id="PTHR28259">
    <property type="entry name" value="FLUORIDE EXPORT PROTEIN 1-RELATED"/>
    <property type="match status" value="1"/>
</dbReference>
<feature type="transmembrane region" description="Helical" evidence="14">
    <location>
        <begin position="59"/>
        <end position="77"/>
    </location>
</feature>
<dbReference type="Proteomes" id="UP001322664">
    <property type="component" value="Chromosome"/>
</dbReference>
<evidence type="ECO:0000256" key="11">
    <source>
        <dbReference type="ARBA" id="ARBA00035120"/>
    </source>
</evidence>
<dbReference type="NCBIfam" id="NF010801">
    <property type="entry name" value="PRK14205.1"/>
    <property type="match status" value="1"/>
</dbReference>
<dbReference type="Pfam" id="PF02537">
    <property type="entry name" value="CRCB"/>
    <property type="match status" value="1"/>
</dbReference>
<evidence type="ECO:0000256" key="9">
    <source>
        <dbReference type="ARBA" id="ARBA00023136"/>
    </source>
</evidence>
<comment type="catalytic activity">
    <reaction evidence="12">
        <text>fluoride(in) = fluoride(out)</text>
        <dbReference type="Rhea" id="RHEA:76159"/>
        <dbReference type="ChEBI" id="CHEBI:17051"/>
    </reaction>
    <physiologicalReaction direction="left-to-right" evidence="12">
        <dbReference type="Rhea" id="RHEA:76160"/>
    </physiologicalReaction>
</comment>
<keyword evidence="9 14" id="KW-0472">Membrane</keyword>
<organism evidence="15 16">
    <name type="scientific">Lysinibacillus louembei</name>
    <dbReference type="NCBI Taxonomy" id="1470088"/>
    <lineage>
        <taxon>Bacteria</taxon>
        <taxon>Bacillati</taxon>
        <taxon>Bacillota</taxon>
        <taxon>Bacilli</taxon>
        <taxon>Bacillales</taxon>
        <taxon>Bacillaceae</taxon>
        <taxon>Lysinibacillus</taxon>
    </lineage>
</organism>
<name>A0ABZ0RVC1_9BACI</name>
<evidence type="ECO:0000256" key="3">
    <source>
        <dbReference type="ARBA" id="ARBA00022475"/>
    </source>
</evidence>
<keyword evidence="6 14" id="KW-1133">Transmembrane helix</keyword>
<gene>
    <name evidence="14 15" type="primary">crcB</name>
    <name evidence="14" type="synonym">fluC</name>
    <name evidence="15" type="ORF">R6U77_15355</name>
</gene>
<keyword evidence="16" id="KW-1185">Reference proteome</keyword>
<evidence type="ECO:0000256" key="2">
    <source>
        <dbReference type="ARBA" id="ARBA00022448"/>
    </source>
</evidence>
<keyword evidence="3 14" id="KW-1003">Cell membrane</keyword>
<dbReference type="RefSeq" id="WP_319836312.1">
    <property type="nucleotide sequence ID" value="NZ_CP137624.1"/>
</dbReference>
<comment type="function">
    <text evidence="13 14">Fluoride-specific ion channel. Important for reducing fluoride concentration in the cell, thus reducing its toxicity.</text>
</comment>
<evidence type="ECO:0000256" key="13">
    <source>
        <dbReference type="ARBA" id="ARBA00049940"/>
    </source>
</evidence>
<keyword evidence="5 14" id="KW-0479">Metal-binding</keyword>